<proteinExistence type="inferred from homology"/>
<evidence type="ECO:0000256" key="8">
    <source>
        <dbReference type="SAM" id="Phobius"/>
    </source>
</evidence>
<dbReference type="EMBL" id="JAAWVQ010033579">
    <property type="protein sequence ID" value="MBN3273709.1"/>
    <property type="molecule type" value="Genomic_DNA"/>
</dbReference>
<comment type="similarity">
    <text evidence="2">Belongs to the FAM187 family.</text>
</comment>
<gene>
    <name evidence="11" type="primary">Fam187a</name>
    <name evidence="11" type="ORF">GTO93_0005314</name>
</gene>
<dbReference type="InterPro" id="IPR036179">
    <property type="entry name" value="Ig-like_dom_sf"/>
</dbReference>
<evidence type="ECO:0000313" key="11">
    <source>
        <dbReference type="EMBL" id="MBN3273709.1"/>
    </source>
</evidence>
<dbReference type="PROSITE" id="PS50835">
    <property type="entry name" value="IG_LIKE"/>
    <property type="match status" value="1"/>
</dbReference>
<evidence type="ECO:0000313" key="12">
    <source>
        <dbReference type="Proteomes" id="UP001166093"/>
    </source>
</evidence>
<dbReference type="InterPro" id="IPR013783">
    <property type="entry name" value="Ig-like_fold"/>
</dbReference>
<dbReference type="Gene3D" id="2.60.40.10">
    <property type="entry name" value="Immunoglobulins"/>
    <property type="match status" value="1"/>
</dbReference>
<evidence type="ECO:0000256" key="2">
    <source>
        <dbReference type="ARBA" id="ARBA00008727"/>
    </source>
</evidence>
<evidence type="ECO:0000256" key="7">
    <source>
        <dbReference type="ARBA" id="ARBA00023180"/>
    </source>
</evidence>
<dbReference type="InterPro" id="IPR039311">
    <property type="entry name" value="FAM187A/B"/>
</dbReference>
<dbReference type="Proteomes" id="UP001166093">
    <property type="component" value="Unassembled WGS sequence"/>
</dbReference>
<dbReference type="PANTHER" id="PTHR32178:SF7">
    <property type="entry name" value="IG-LIKE V-TYPE DOMAIN-CONTAINING PROTEIN FAM187A"/>
    <property type="match status" value="1"/>
</dbReference>
<keyword evidence="7" id="KW-0325">Glycoprotein</keyword>
<reference evidence="11" key="1">
    <citation type="journal article" date="2021" name="Cell">
        <title>Tracing the genetic footprints of vertebrate landing in non-teleost ray-finned fishes.</title>
        <authorList>
            <person name="Bi X."/>
            <person name="Wang K."/>
            <person name="Yang L."/>
            <person name="Pan H."/>
            <person name="Jiang H."/>
            <person name="Wei Q."/>
            <person name="Fang M."/>
            <person name="Yu H."/>
            <person name="Zhu C."/>
            <person name="Cai Y."/>
            <person name="He Y."/>
            <person name="Gan X."/>
            <person name="Zeng H."/>
            <person name="Yu D."/>
            <person name="Zhu Y."/>
            <person name="Jiang H."/>
            <person name="Qiu Q."/>
            <person name="Yang H."/>
            <person name="Zhang Y.E."/>
            <person name="Wang W."/>
            <person name="Zhu M."/>
            <person name="He S."/>
            <person name="Zhang G."/>
        </authorList>
    </citation>
    <scope>NUCLEOTIDE SEQUENCE</scope>
    <source>
        <strain evidence="11">Pddl_001</strain>
    </source>
</reference>
<evidence type="ECO:0000256" key="9">
    <source>
        <dbReference type="SAM" id="SignalP"/>
    </source>
</evidence>
<dbReference type="PANTHER" id="PTHR32178">
    <property type="entry name" value="FAM187"/>
    <property type="match status" value="1"/>
</dbReference>
<name>A0ABS2XHQ8_POLSP</name>
<evidence type="ECO:0000256" key="4">
    <source>
        <dbReference type="ARBA" id="ARBA00022729"/>
    </source>
</evidence>
<comment type="subcellular location">
    <subcellularLocation>
        <location evidence="1">Membrane</location>
        <topology evidence="1">Single-pass type I membrane protein</topology>
    </subcellularLocation>
</comment>
<keyword evidence="5 8" id="KW-1133">Transmembrane helix</keyword>
<feature type="chain" id="PRO_5046149161" evidence="9">
    <location>
        <begin position="22"/>
        <end position="415"/>
    </location>
</feature>
<keyword evidence="6 8" id="KW-0472">Membrane</keyword>
<dbReference type="SUPFAM" id="SSF48726">
    <property type="entry name" value="Immunoglobulin"/>
    <property type="match status" value="2"/>
</dbReference>
<keyword evidence="3 8" id="KW-0812">Transmembrane</keyword>
<evidence type="ECO:0000256" key="1">
    <source>
        <dbReference type="ARBA" id="ARBA00004479"/>
    </source>
</evidence>
<evidence type="ECO:0000256" key="6">
    <source>
        <dbReference type="ARBA" id="ARBA00023136"/>
    </source>
</evidence>
<sequence length="415" mass="47867">MELMIKVFALFLVEFIPSLKGYEAEEEKEDIFAKIPCPAFLIFDNAAYLADMTIELPCNCKPEEVNDVVWFYQKFLGHMNTKVLTDFNGTKFIDSAEIGLGSDIQNRFIIRLFSLVIFRSQHSDSGHYICGTSRGEFFYGYDVDIQEARSTAISKNDLHQAVKPGEPEKTKEYNVFTSFWDWTMCDRCDVRGEQTKVGLCYFQSEFLYSRYRRKIPSVASCGSASVPRRFKKKLQMKKAEFLVRSCITTCPPPPEVLAGEKSFLEILGFSSKTATVAIQYHMHPVGYPLILACPGARPEHAVAWDKGEERLYRAEFMIGLNKTTRIYIDQGNNLHFRIVQKDDKGTYFCWLQGKKIAGFRLGVSIRSKHLRKITDPESIYAIRALLFTYLVFTAVFVTFQVFKFFWYFFTCQMCS</sequence>
<feature type="non-terminal residue" evidence="11">
    <location>
        <position position="1"/>
    </location>
</feature>
<feature type="transmembrane region" description="Helical" evidence="8">
    <location>
        <begin position="386"/>
        <end position="409"/>
    </location>
</feature>
<accession>A0ABS2XHQ8</accession>
<feature type="non-terminal residue" evidence="11">
    <location>
        <position position="415"/>
    </location>
</feature>
<evidence type="ECO:0000256" key="5">
    <source>
        <dbReference type="ARBA" id="ARBA00022989"/>
    </source>
</evidence>
<protein>
    <submittedName>
        <fullName evidence="11">F187A protein</fullName>
    </submittedName>
</protein>
<comment type="caution">
    <text evidence="11">The sequence shown here is derived from an EMBL/GenBank/DDBJ whole genome shotgun (WGS) entry which is preliminary data.</text>
</comment>
<feature type="signal peptide" evidence="9">
    <location>
        <begin position="1"/>
        <end position="21"/>
    </location>
</feature>
<organism evidence="11 12">
    <name type="scientific">Polyodon spathula</name>
    <name type="common">North American paddlefish</name>
    <name type="synonym">Squalus spathula</name>
    <dbReference type="NCBI Taxonomy" id="7913"/>
    <lineage>
        <taxon>Eukaryota</taxon>
        <taxon>Metazoa</taxon>
        <taxon>Chordata</taxon>
        <taxon>Craniata</taxon>
        <taxon>Vertebrata</taxon>
        <taxon>Euteleostomi</taxon>
        <taxon>Actinopterygii</taxon>
        <taxon>Chondrostei</taxon>
        <taxon>Acipenseriformes</taxon>
        <taxon>Polyodontidae</taxon>
        <taxon>Polyodon</taxon>
    </lineage>
</organism>
<keyword evidence="12" id="KW-1185">Reference proteome</keyword>
<evidence type="ECO:0000259" key="10">
    <source>
        <dbReference type="PROSITE" id="PS50835"/>
    </source>
</evidence>
<feature type="domain" description="Ig-like" evidence="10">
    <location>
        <begin position="254"/>
        <end position="349"/>
    </location>
</feature>
<keyword evidence="4 9" id="KW-0732">Signal</keyword>
<dbReference type="InterPro" id="IPR007110">
    <property type="entry name" value="Ig-like_dom"/>
</dbReference>
<evidence type="ECO:0000256" key="3">
    <source>
        <dbReference type="ARBA" id="ARBA00022692"/>
    </source>
</evidence>